<evidence type="ECO:0000259" key="14">
    <source>
        <dbReference type="PROSITE" id="PS50929"/>
    </source>
</evidence>
<dbReference type="Gene3D" id="3.40.50.300">
    <property type="entry name" value="P-loop containing nucleotide triphosphate hydrolases"/>
    <property type="match status" value="2"/>
</dbReference>
<comment type="caution">
    <text evidence="15">The sequence shown here is derived from an EMBL/GenBank/DDBJ whole genome shotgun (WGS) entry which is preliminary data.</text>
</comment>
<dbReference type="SMART" id="SM00382">
    <property type="entry name" value="AAA"/>
    <property type="match status" value="1"/>
</dbReference>
<dbReference type="GO" id="GO:0090374">
    <property type="term" value="P:oligopeptide export from mitochondrion"/>
    <property type="evidence" value="ECO:0007669"/>
    <property type="project" value="TreeGrafter"/>
</dbReference>
<dbReference type="GO" id="GO:0016887">
    <property type="term" value="F:ATP hydrolysis activity"/>
    <property type="evidence" value="ECO:0007669"/>
    <property type="project" value="InterPro"/>
</dbReference>
<keyword evidence="4 12" id="KW-0812">Transmembrane</keyword>
<dbReference type="Pfam" id="PF00664">
    <property type="entry name" value="ABC_membrane"/>
    <property type="match status" value="2"/>
</dbReference>
<proteinExistence type="inferred from homology"/>
<dbReference type="PROSITE" id="PS00211">
    <property type="entry name" value="ABC_TRANSPORTER_1"/>
    <property type="match status" value="1"/>
</dbReference>
<dbReference type="CDD" id="cd18577">
    <property type="entry name" value="ABC_6TM_Pgp_ABCB1_D1_like"/>
    <property type="match status" value="1"/>
</dbReference>
<keyword evidence="8 12" id="KW-1133">Transmembrane helix</keyword>
<organism evidence="15 16">
    <name type="scientific">Iris pallida</name>
    <name type="common">Sweet iris</name>
    <dbReference type="NCBI Taxonomy" id="29817"/>
    <lineage>
        <taxon>Eukaryota</taxon>
        <taxon>Viridiplantae</taxon>
        <taxon>Streptophyta</taxon>
        <taxon>Embryophyta</taxon>
        <taxon>Tracheophyta</taxon>
        <taxon>Spermatophyta</taxon>
        <taxon>Magnoliopsida</taxon>
        <taxon>Liliopsida</taxon>
        <taxon>Asparagales</taxon>
        <taxon>Iridaceae</taxon>
        <taxon>Iridoideae</taxon>
        <taxon>Irideae</taxon>
        <taxon>Iris</taxon>
    </lineage>
</organism>
<dbReference type="GO" id="GO:0005524">
    <property type="term" value="F:ATP binding"/>
    <property type="evidence" value="ECO:0007669"/>
    <property type="project" value="UniProtKB-KW"/>
</dbReference>
<dbReference type="GO" id="GO:0010328">
    <property type="term" value="F:auxin influx transmembrane transporter activity"/>
    <property type="evidence" value="ECO:0007669"/>
    <property type="project" value="UniProtKB-ARBA"/>
</dbReference>
<dbReference type="CDD" id="cd18578">
    <property type="entry name" value="ABC_6TM_Pgp_ABCB1_D2_like"/>
    <property type="match status" value="1"/>
</dbReference>
<dbReference type="Pfam" id="PF00005">
    <property type="entry name" value="ABC_tran"/>
    <property type="match status" value="1"/>
</dbReference>
<protein>
    <submittedName>
        <fullName evidence="15">ABC transporter B family member 11-like isoform X2</fullName>
    </submittedName>
</protein>
<feature type="transmembrane region" description="Helical" evidence="12">
    <location>
        <begin position="42"/>
        <end position="66"/>
    </location>
</feature>
<feature type="domain" description="ABC transporter" evidence="13">
    <location>
        <begin position="367"/>
        <end position="603"/>
    </location>
</feature>
<dbReference type="FunFam" id="1.20.1560.10:FF:000009">
    <property type="entry name" value="ABC transporter B family member 1"/>
    <property type="match status" value="1"/>
</dbReference>
<feature type="transmembrane region" description="Helical" evidence="12">
    <location>
        <begin position="843"/>
        <end position="860"/>
    </location>
</feature>
<reference evidence="15" key="1">
    <citation type="journal article" date="2023" name="GigaByte">
        <title>Genome assembly of the bearded iris, Iris pallida Lam.</title>
        <authorList>
            <person name="Bruccoleri R.E."/>
            <person name="Oakeley E.J."/>
            <person name="Faust A.M.E."/>
            <person name="Altorfer M."/>
            <person name="Dessus-Babus S."/>
            <person name="Burckhardt D."/>
            <person name="Oertli M."/>
            <person name="Naumann U."/>
            <person name="Petersen F."/>
            <person name="Wong J."/>
        </authorList>
    </citation>
    <scope>NUCLEOTIDE SEQUENCE</scope>
    <source>
        <strain evidence="15">GSM-AAB239-AS_SAM_17_03QT</strain>
    </source>
</reference>
<evidence type="ECO:0000313" key="15">
    <source>
        <dbReference type="EMBL" id="KAJ6806369.1"/>
    </source>
</evidence>
<feature type="domain" description="ABC transmembrane type-1" evidence="14">
    <location>
        <begin position="46"/>
        <end position="332"/>
    </location>
</feature>
<dbReference type="PROSITE" id="PS50929">
    <property type="entry name" value="ABC_TM1F"/>
    <property type="match status" value="2"/>
</dbReference>
<feature type="region of interest" description="Disordered" evidence="11">
    <location>
        <begin position="1104"/>
        <end position="1125"/>
    </location>
</feature>
<dbReference type="InterPro" id="IPR027417">
    <property type="entry name" value="P-loop_NTPase"/>
</dbReference>
<evidence type="ECO:0000313" key="16">
    <source>
        <dbReference type="Proteomes" id="UP001140949"/>
    </source>
</evidence>
<name>A0AAX6ERB4_IRIPA</name>
<keyword evidence="9 12" id="KW-0472">Membrane</keyword>
<dbReference type="PANTHER" id="PTHR43394:SF16">
    <property type="entry name" value="ABC TRANSPORTER B FAMILY MEMBER 4-LIKE ISOFORM X1"/>
    <property type="match status" value="1"/>
</dbReference>
<accession>A0AAX6ERB4</accession>
<evidence type="ECO:0000256" key="3">
    <source>
        <dbReference type="ARBA" id="ARBA00022448"/>
    </source>
</evidence>
<keyword evidence="16" id="KW-1185">Reference proteome</keyword>
<dbReference type="InterPro" id="IPR003439">
    <property type="entry name" value="ABC_transporter-like_ATP-bd"/>
</dbReference>
<gene>
    <name evidence="15" type="ORF">M6B38_174160</name>
</gene>
<feature type="region of interest" description="Disordered" evidence="11">
    <location>
        <begin position="1"/>
        <end position="21"/>
    </location>
</feature>
<keyword evidence="5" id="KW-0677">Repeat</keyword>
<feature type="transmembrane region" description="Helical" evidence="12">
    <location>
        <begin position="960"/>
        <end position="981"/>
    </location>
</feature>
<dbReference type="Proteomes" id="UP001140949">
    <property type="component" value="Unassembled WGS sequence"/>
</dbReference>
<dbReference type="GO" id="GO:0010329">
    <property type="term" value="F:auxin efflux transmembrane transporter activity"/>
    <property type="evidence" value="ECO:0007669"/>
    <property type="project" value="UniProtKB-ARBA"/>
</dbReference>
<comment type="similarity">
    <text evidence="2">Belongs to the ABC transporter superfamily. ABCB family. Multidrug resistance exporter (TC 3.A.1.201) subfamily.</text>
</comment>
<evidence type="ECO:0000256" key="6">
    <source>
        <dbReference type="ARBA" id="ARBA00022741"/>
    </source>
</evidence>
<feature type="transmembrane region" description="Helical" evidence="12">
    <location>
        <begin position="818"/>
        <end position="837"/>
    </location>
</feature>
<feature type="transmembrane region" description="Helical" evidence="12">
    <location>
        <begin position="696"/>
        <end position="720"/>
    </location>
</feature>
<dbReference type="InterPro" id="IPR017871">
    <property type="entry name" value="ABC_transporter-like_CS"/>
</dbReference>
<dbReference type="PROSITE" id="PS50893">
    <property type="entry name" value="ABC_TRANSPORTER_2"/>
    <property type="match status" value="1"/>
</dbReference>
<evidence type="ECO:0000256" key="5">
    <source>
        <dbReference type="ARBA" id="ARBA00022737"/>
    </source>
</evidence>
<evidence type="ECO:0000256" key="2">
    <source>
        <dbReference type="ARBA" id="ARBA00007577"/>
    </source>
</evidence>
<dbReference type="Gene3D" id="1.20.1560.10">
    <property type="entry name" value="ABC transporter type 1, transmembrane domain"/>
    <property type="match status" value="3"/>
</dbReference>
<evidence type="ECO:0000256" key="8">
    <source>
        <dbReference type="ARBA" id="ARBA00022989"/>
    </source>
</evidence>
<evidence type="ECO:0000256" key="9">
    <source>
        <dbReference type="ARBA" id="ARBA00023136"/>
    </source>
</evidence>
<dbReference type="EMBL" id="JANAVB010034617">
    <property type="protein sequence ID" value="KAJ6806369.1"/>
    <property type="molecule type" value="Genomic_DNA"/>
</dbReference>
<evidence type="ECO:0000259" key="13">
    <source>
        <dbReference type="PROSITE" id="PS50893"/>
    </source>
</evidence>
<keyword evidence="10" id="KW-0325">Glycoprotein</keyword>
<evidence type="ECO:0000256" key="7">
    <source>
        <dbReference type="ARBA" id="ARBA00022840"/>
    </source>
</evidence>
<feature type="domain" description="ABC transmembrane type-1" evidence="14">
    <location>
        <begin position="700"/>
        <end position="968"/>
    </location>
</feature>
<feature type="compositionally biased region" description="Basic and acidic residues" evidence="11">
    <location>
        <begin position="1104"/>
        <end position="1116"/>
    </location>
</feature>
<dbReference type="GO" id="GO:0005886">
    <property type="term" value="C:plasma membrane"/>
    <property type="evidence" value="ECO:0007669"/>
    <property type="project" value="UniProtKB-SubCell"/>
</dbReference>
<keyword evidence="7" id="KW-0067">ATP-binding</keyword>
<dbReference type="GO" id="GO:0015421">
    <property type="term" value="F:ABC-type oligopeptide transporter activity"/>
    <property type="evidence" value="ECO:0007669"/>
    <property type="project" value="TreeGrafter"/>
</dbReference>
<evidence type="ECO:0000256" key="12">
    <source>
        <dbReference type="SAM" id="Phobius"/>
    </source>
</evidence>
<feature type="compositionally biased region" description="Polar residues" evidence="11">
    <location>
        <begin position="612"/>
        <end position="627"/>
    </location>
</feature>
<feature type="transmembrane region" description="Helical" evidence="12">
    <location>
        <begin position="190"/>
        <end position="211"/>
    </location>
</feature>
<dbReference type="InterPro" id="IPR011527">
    <property type="entry name" value="ABC1_TM_dom"/>
</dbReference>
<evidence type="ECO:0000256" key="4">
    <source>
        <dbReference type="ARBA" id="ARBA00022692"/>
    </source>
</evidence>
<dbReference type="InterPro" id="IPR036640">
    <property type="entry name" value="ABC1_TM_sf"/>
</dbReference>
<feature type="transmembrane region" description="Helical" evidence="12">
    <location>
        <begin position="927"/>
        <end position="948"/>
    </location>
</feature>
<sequence>MFHETMAEEGEGVDRNESRESKKSTTVVPYHKLFSFADSLDFLLMAAGAVAAVASGLAMPFLTVLLNQSLNAFGESVKAKSFHGIYKVADYYVIVGIGMGAAMFLQVTCFTISGERQVARIRKQYLKAILRQEVSFFDEGVNVGEVVESLSGEALLVQTAIGEKVGTFIQEITTFLVGLVIAFIRGWKLTLVMVSIIPPLVLSAATLHCLLTKMATKGLSTYSEATTIVEQTVGSIRTVASFTGEIQAVDNYKVSLKRPYKSSIVESSAAGISLGCTYFLLYSSYALCIWFGSSLILKDGYSGGDVIGVMFVVVISSSSAGKLSPCTIAFAAGQGAASKLFDKIHRKPEIDAYDSTGKILRDIRGDIELRDVYFSYPTRPDDQIFAGLSLSISSGTTVALVGKSGSGKSTVISLIERFYDPQSGEILIDGTNVKELQLRWIRGRIGLVSQEPILFASSIKDNIAYGKDDPTLEEIKAAAELANASKFIDKLPQGLDTMVGERGAQLSGGQKQRVAIARAILKNPRIMLLDEPTSALDVESERVVQVALDRVMANQTTLVVAHRLSTVRNADVINVIHQGSLVEKGSHSELLKDPNGPYAQLVHLQEENHNFNQQHMQPDEASTSETPGRSLDKHVSSRKTSIGGGGNGSPSTKFLGPSTEQVSPQGAITKTEPEEPPQRHRDVPLRRLAYLNKPELPIILLGTIAASACGVTVPICGILLSNAVDTYYGPTSVLKSNASFWSLMFVVIGLASTVFSPARAYFFAVAGSKLVRRVRVMSFDRVVHMEIGWFDNPENSSGAVGARLSGDAAAVRCLVGDALALAVQNAAGFVAGLAIAFSASWQLALTILAFVPVMILNAWIHMKLMSGLNANAKVIQEEATQVAADAVGSIRTVASFAAEEKMVELYEKKGEGHLAGVKRASTNGSSLGFAFLLLFGFNAICFFVGARLLEKGKATMSEVFRVYFAISMSAVGIISQSRSLAPDVTKAKSATASVFAIVDRKSMIDSSDDSGVILEVVKGAITFQHVSFSYPTRPDVQVLQDFCLALHSGKARSIETSRDIYIFTFYYCCTGRRERKWEIDSDISAAEILRSRFWSHPARRSRHSEAAGKMAEEADRPSQSGTSSIQWHRTSQHCLREGRKCYRGRGIGCCKGRRCAPVY</sequence>
<dbReference type="InterPro" id="IPR003593">
    <property type="entry name" value="AAA+_ATPase"/>
</dbReference>
<keyword evidence="3" id="KW-0813">Transport</keyword>
<feature type="compositionally biased region" description="Basic and acidic residues" evidence="11">
    <location>
        <begin position="671"/>
        <end position="681"/>
    </location>
</feature>
<evidence type="ECO:0000256" key="10">
    <source>
        <dbReference type="ARBA" id="ARBA00023180"/>
    </source>
</evidence>
<feature type="compositionally biased region" description="Polar residues" evidence="11">
    <location>
        <begin position="658"/>
        <end position="668"/>
    </location>
</feature>
<dbReference type="CDD" id="cd03249">
    <property type="entry name" value="ABC_MTABC3_MDL1_MDL2"/>
    <property type="match status" value="1"/>
</dbReference>
<dbReference type="SUPFAM" id="SSF52540">
    <property type="entry name" value="P-loop containing nucleoside triphosphate hydrolases"/>
    <property type="match status" value="1"/>
</dbReference>
<dbReference type="GO" id="GO:0005743">
    <property type="term" value="C:mitochondrial inner membrane"/>
    <property type="evidence" value="ECO:0007669"/>
    <property type="project" value="TreeGrafter"/>
</dbReference>
<evidence type="ECO:0000256" key="11">
    <source>
        <dbReference type="SAM" id="MobiDB-lite"/>
    </source>
</evidence>
<dbReference type="InterPro" id="IPR039421">
    <property type="entry name" value="Type_1_exporter"/>
</dbReference>
<dbReference type="SUPFAM" id="SSF90123">
    <property type="entry name" value="ABC transporter transmembrane region"/>
    <property type="match status" value="2"/>
</dbReference>
<comment type="subcellular location">
    <subcellularLocation>
        <location evidence="1">Cell membrane</location>
        <topology evidence="1">Multi-pass membrane protein</topology>
    </subcellularLocation>
</comment>
<keyword evidence="6" id="KW-0547">Nucleotide-binding</keyword>
<dbReference type="FunFam" id="3.40.50.300:FF:000066">
    <property type="entry name" value="ABC transporter B family member 1"/>
    <property type="match status" value="1"/>
</dbReference>
<dbReference type="PANTHER" id="PTHR43394">
    <property type="entry name" value="ATP-DEPENDENT PERMEASE MDL1, MITOCHONDRIAL"/>
    <property type="match status" value="1"/>
</dbReference>
<evidence type="ECO:0000256" key="1">
    <source>
        <dbReference type="ARBA" id="ARBA00004651"/>
    </source>
</evidence>
<feature type="transmembrane region" description="Helical" evidence="12">
    <location>
        <begin position="165"/>
        <end position="184"/>
    </location>
</feature>
<feature type="region of interest" description="Disordered" evidence="11">
    <location>
        <begin position="612"/>
        <end position="681"/>
    </location>
</feature>
<dbReference type="AlphaFoldDB" id="A0AAX6ERB4"/>
<feature type="transmembrane region" description="Helical" evidence="12">
    <location>
        <begin position="740"/>
        <end position="765"/>
    </location>
</feature>
<reference evidence="15" key="2">
    <citation type="submission" date="2023-04" db="EMBL/GenBank/DDBJ databases">
        <authorList>
            <person name="Bruccoleri R.E."/>
            <person name="Oakeley E.J."/>
            <person name="Faust A.-M."/>
            <person name="Dessus-Babus S."/>
            <person name="Altorfer M."/>
            <person name="Burckhardt D."/>
            <person name="Oertli M."/>
            <person name="Naumann U."/>
            <person name="Petersen F."/>
            <person name="Wong J."/>
        </authorList>
    </citation>
    <scope>NUCLEOTIDE SEQUENCE</scope>
    <source>
        <strain evidence="15">GSM-AAB239-AS_SAM_17_03QT</strain>
        <tissue evidence="15">Leaf</tissue>
    </source>
</reference>
<feature type="transmembrane region" description="Helical" evidence="12">
    <location>
        <begin position="91"/>
        <end position="113"/>
    </location>
</feature>